<sequence>MRRLPKVLNNGEEGKVVQLLSTNYYCMSKYVVNNHFENKYTNTDDSFHHLFVKLGKVDVQTVGGKVTVSAGHSYFIPAAAGSYSLDCGGKLSEVIVSYIN</sequence>
<dbReference type="Pfam" id="PF21621">
    <property type="entry name" value="MPI_cupin_dom"/>
    <property type="match status" value="1"/>
</dbReference>
<evidence type="ECO:0000313" key="4">
    <source>
        <dbReference type="EMBL" id="PIP61557.1"/>
    </source>
</evidence>
<evidence type="ECO:0000256" key="2">
    <source>
        <dbReference type="ARBA" id="ARBA00030762"/>
    </source>
</evidence>
<dbReference type="InterPro" id="IPR049071">
    <property type="entry name" value="MPI_cupin_dom"/>
</dbReference>
<dbReference type="EMBL" id="PCTA01000023">
    <property type="protein sequence ID" value="PIP61557.1"/>
    <property type="molecule type" value="Genomic_DNA"/>
</dbReference>
<comment type="caution">
    <text evidence="4">The sequence shown here is derived from an EMBL/GenBank/DDBJ whole genome shotgun (WGS) entry which is preliminary data.</text>
</comment>
<feature type="domain" description="Mannose-6-phosphate isomerase cupin" evidence="3">
    <location>
        <begin position="20"/>
        <end position="91"/>
    </location>
</feature>
<accession>A0A2H0BV53</accession>
<dbReference type="SUPFAM" id="SSF51182">
    <property type="entry name" value="RmlC-like cupins"/>
    <property type="match status" value="1"/>
</dbReference>
<reference evidence="4 5" key="1">
    <citation type="submission" date="2017-09" db="EMBL/GenBank/DDBJ databases">
        <title>Depth-based differentiation of microbial function through sediment-hosted aquifers and enrichment of novel symbionts in the deep terrestrial subsurface.</title>
        <authorList>
            <person name="Probst A.J."/>
            <person name="Ladd B."/>
            <person name="Jarett J.K."/>
            <person name="Geller-Mcgrath D.E."/>
            <person name="Sieber C.M."/>
            <person name="Emerson J.B."/>
            <person name="Anantharaman K."/>
            <person name="Thomas B.C."/>
            <person name="Malmstrom R."/>
            <person name="Stieglmeier M."/>
            <person name="Klingl A."/>
            <person name="Woyke T."/>
            <person name="Ryan C.M."/>
            <person name="Banfield J.F."/>
        </authorList>
    </citation>
    <scope>NUCLEOTIDE SEQUENCE [LARGE SCALE GENOMIC DNA]</scope>
    <source>
        <strain evidence="4">CG22_combo_CG10-13_8_21_14_all_38_20</strain>
    </source>
</reference>
<dbReference type="InterPro" id="IPR014710">
    <property type="entry name" value="RmlC-like_jellyroll"/>
</dbReference>
<protein>
    <recommendedName>
        <fullName evidence="1">Phosphohexomutase</fullName>
    </recommendedName>
    <alternativeName>
        <fullName evidence="2">Phosphomannose isomerase</fullName>
    </alternativeName>
</protein>
<organism evidence="4 5">
    <name type="scientific">Candidatus Roizmanbacteria bacterium CG22_combo_CG10-13_8_21_14_all_38_20</name>
    <dbReference type="NCBI Taxonomy" id="1974862"/>
    <lineage>
        <taxon>Bacteria</taxon>
        <taxon>Candidatus Roizmaniibacteriota</taxon>
    </lineage>
</organism>
<dbReference type="InterPro" id="IPR011051">
    <property type="entry name" value="RmlC_Cupin_sf"/>
</dbReference>
<dbReference type="Proteomes" id="UP000231246">
    <property type="component" value="Unassembled WGS sequence"/>
</dbReference>
<name>A0A2H0BV53_9BACT</name>
<evidence type="ECO:0000256" key="1">
    <source>
        <dbReference type="ARBA" id="ARBA00029741"/>
    </source>
</evidence>
<evidence type="ECO:0000313" key="5">
    <source>
        <dbReference type="Proteomes" id="UP000231246"/>
    </source>
</evidence>
<evidence type="ECO:0000259" key="3">
    <source>
        <dbReference type="Pfam" id="PF21621"/>
    </source>
</evidence>
<dbReference type="Gene3D" id="2.60.120.10">
    <property type="entry name" value="Jelly Rolls"/>
    <property type="match status" value="1"/>
</dbReference>
<gene>
    <name evidence="4" type="ORF">COW99_03455</name>
</gene>
<dbReference type="AlphaFoldDB" id="A0A2H0BV53"/>
<proteinExistence type="predicted"/>